<evidence type="ECO:0000313" key="2">
    <source>
        <dbReference type="Proteomes" id="UP000076632"/>
    </source>
</evidence>
<sequence length="190" mass="21183">MLTTEGTEMRRHLSQLGQDNNIHQLGWLKGQMGSGITATPRVCDSATYPPTFPHHPTNLNHPLGVNIIIRTIIKIISYFTLSRREGRSQNWTFIIILSMTPLNLARNSEQRFSVGPSSTHHVTQRNEPDHLAAFLMPPLFLPPNPRLSSCRDGVARYRPATRRPKGSGPGHFLPESKLVGSDSLSTLIMS</sequence>
<name>A0A165JX52_XYLHT</name>
<gene>
    <name evidence="1" type="ORF">L228DRAFT_235766</name>
</gene>
<dbReference type="RefSeq" id="XP_018192289.1">
    <property type="nucleotide sequence ID" value="XM_018330755.1"/>
</dbReference>
<accession>A0A165JX52</accession>
<protein>
    <submittedName>
        <fullName evidence="1">Uncharacterized protein</fullName>
    </submittedName>
</protein>
<organism evidence="1 2">
    <name type="scientific">Xylona heveae (strain CBS 132557 / TC161)</name>
    <dbReference type="NCBI Taxonomy" id="1328760"/>
    <lineage>
        <taxon>Eukaryota</taxon>
        <taxon>Fungi</taxon>
        <taxon>Dikarya</taxon>
        <taxon>Ascomycota</taxon>
        <taxon>Pezizomycotina</taxon>
        <taxon>Xylonomycetes</taxon>
        <taxon>Xylonales</taxon>
        <taxon>Xylonaceae</taxon>
        <taxon>Xylona</taxon>
    </lineage>
</organism>
<dbReference type="AlphaFoldDB" id="A0A165JX52"/>
<evidence type="ECO:0000313" key="1">
    <source>
        <dbReference type="EMBL" id="KZF26734.1"/>
    </source>
</evidence>
<dbReference type="Proteomes" id="UP000076632">
    <property type="component" value="Unassembled WGS sequence"/>
</dbReference>
<proteinExistence type="predicted"/>
<dbReference type="InParanoid" id="A0A165JX52"/>
<reference evidence="1 2" key="1">
    <citation type="journal article" date="2016" name="Fungal Biol.">
        <title>The genome of Xylona heveae provides a window into fungal endophytism.</title>
        <authorList>
            <person name="Gazis R."/>
            <person name="Kuo A."/>
            <person name="Riley R."/>
            <person name="LaButti K."/>
            <person name="Lipzen A."/>
            <person name="Lin J."/>
            <person name="Amirebrahimi M."/>
            <person name="Hesse C.N."/>
            <person name="Spatafora J.W."/>
            <person name="Henrissat B."/>
            <person name="Hainaut M."/>
            <person name="Grigoriev I.V."/>
            <person name="Hibbett D.S."/>
        </authorList>
    </citation>
    <scope>NUCLEOTIDE SEQUENCE [LARGE SCALE GENOMIC DNA]</scope>
    <source>
        <strain evidence="1 2">TC161</strain>
    </source>
</reference>
<dbReference type="GeneID" id="28895892"/>
<keyword evidence="2" id="KW-1185">Reference proteome</keyword>
<dbReference type="EMBL" id="KV407454">
    <property type="protein sequence ID" value="KZF26734.1"/>
    <property type="molecule type" value="Genomic_DNA"/>
</dbReference>